<evidence type="ECO:0000313" key="1">
    <source>
        <dbReference type="EMBL" id="MRX08859.1"/>
    </source>
</evidence>
<protein>
    <submittedName>
        <fullName evidence="1">Uncharacterized protein</fullName>
    </submittedName>
</protein>
<dbReference type="EMBL" id="WKJM01000010">
    <property type="protein sequence ID" value="MRX08859.1"/>
    <property type="molecule type" value="Genomic_DNA"/>
</dbReference>
<sequence length="76" mass="8194">MLAGCGSTAAPVTQRVEVPVSVSCIKSADVPRKLVYQFDKLLATAGDGEKVIALASDWPRIRKYEGQLETVIEGCR</sequence>
<dbReference type="RefSeq" id="WP_154368481.1">
    <property type="nucleotide sequence ID" value="NZ_WKJM01000010.1"/>
</dbReference>
<comment type="caution">
    <text evidence="1">The sequence shown here is derived from an EMBL/GenBank/DDBJ whole genome shotgun (WGS) entry which is preliminary data.</text>
</comment>
<accession>A0A6L5QGK3</accession>
<name>A0A6L5QGK3_9BURK</name>
<organism evidence="1 2">
    <name type="scientific">Duganella alba</name>
    <dbReference type="NCBI Taxonomy" id="2666081"/>
    <lineage>
        <taxon>Bacteria</taxon>
        <taxon>Pseudomonadati</taxon>
        <taxon>Pseudomonadota</taxon>
        <taxon>Betaproteobacteria</taxon>
        <taxon>Burkholderiales</taxon>
        <taxon>Oxalobacteraceae</taxon>
        <taxon>Telluria group</taxon>
        <taxon>Duganella</taxon>
    </lineage>
</organism>
<evidence type="ECO:0000313" key="2">
    <source>
        <dbReference type="Proteomes" id="UP000481037"/>
    </source>
</evidence>
<keyword evidence="2" id="KW-1185">Reference proteome</keyword>
<dbReference type="AlphaFoldDB" id="A0A6L5QGK3"/>
<dbReference type="Proteomes" id="UP000481037">
    <property type="component" value="Unassembled WGS sequence"/>
</dbReference>
<proteinExistence type="predicted"/>
<gene>
    <name evidence="1" type="ORF">GJ697_13535</name>
</gene>
<reference evidence="1 2" key="1">
    <citation type="submission" date="2019-11" db="EMBL/GenBank/DDBJ databases">
        <title>Novel species isolated from a subtropical stream in China.</title>
        <authorList>
            <person name="Lu H."/>
        </authorList>
    </citation>
    <scope>NUCLEOTIDE SEQUENCE [LARGE SCALE GENOMIC DNA]</scope>
    <source>
        <strain evidence="1 2">FT25W</strain>
    </source>
</reference>